<evidence type="ECO:0000313" key="2">
    <source>
        <dbReference type="EMBL" id="KAB1222297.1"/>
    </source>
</evidence>
<organism evidence="2 3">
    <name type="scientific">Morella rubra</name>
    <name type="common">Chinese bayberry</name>
    <dbReference type="NCBI Taxonomy" id="262757"/>
    <lineage>
        <taxon>Eukaryota</taxon>
        <taxon>Viridiplantae</taxon>
        <taxon>Streptophyta</taxon>
        <taxon>Embryophyta</taxon>
        <taxon>Tracheophyta</taxon>
        <taxon>Spermatophyta</taxon>
        <taxon>Magnoliopsida</taxon>
        <taxon>eudicotyledons</taxon>
        <taxon>Gunneridae</taxon>
        <taxon>Pentapetalae</taxon>
        <taxon>rosids</taxon>
        <taxon>fabids</taxon>
        <taxon>Fagales</taxon>
        <taxon>Myricaceae</taxon>
        <taxon>Morella</taxon>
    </lineage>
</organism>
<dbReference type="SUPFAM" id="SSF81631">
    <property type="entry name" value="PAP/OAS1 substrate-binding domain"/>
    <property type="match status" value="1"/>
</dbReference>
<dbReference type="PANTHER" id="PTHR12271:SF134">
    <property type="entry name" value="NUCLEOTIDYLTRANSFERASE FAMILY PROTEIN"/>
    <property type="match status" value="1"/>
</dbReference>
<keyword evidence="3" id="KW-1185">Reference proteome</keyword>
<name>A0A6A1WEJ9_9ROSI</name>
<dbReference type="GO" id="GO:0016779">
    <property type="term" value="F:nucleotidyltransferase activity"/>
    <property type="evidence" value="ECO:0007669"/>
    <property type="project" value="TreeGrafter"/>
</dbReference>
<proteinExistence type="predicted"/>
<dbReference type="PANTHER" id="PTHR12271">
    <property type="entry name" value="POLY A POLYMERASE CID PAP -RELATED"/>
    <property type="match status" value="1"/>
</dbReference>
<dbReference type="GO" id="GO:0031123">
    <property type="term" value="P:RNA 3'-end processing"/>
    <property type="evidence" value="ECO:0007669"/>
    <property type="project" value="TreeGrafter"/>
</dbReference>
<dbReference type="InterPro" id="IPR054708">
    <property type="entry name" value="MTPAP-like_central"/>
</dbReference>
<dbReference type="EMBL" id="RXIC02000020">
    <property type="protein sequence ID" value="KAB1222297.1"/>
    <property type="molecule type" value="Genomic_DNA"/>
</dbReference>
<dbReference type="SUPFAM" id="SSF81301">
    <property type="entry name" value="Nucleotidyltransferase"/>
    <property type="match status" value="1"/>
</dbReference>
<dbReference type="AlphaFoldDB" id="A0A6A1WEJ9"/>
<dbReference type="Gene3D" id="1.10.1410.10">
    <property type="match status" value="1"/>
</dbReference>
<dbReference type="Pfam" id="PF22600">
    <property type="entry name" value="MTPAP-like_central"/>
    <property type="match status" value="1"/>
</dbReference>
<reference evidence="2 3" key="1">
    <citation type="journal article" date="2019" name="Plant Biotechnol. J.">
        <title>The red bayberry genome and genetic basis of sex determination.</title>
        <authorList>
            <person name="Jia H.M."/>
            <person name="Jia H.J."/>
            <person name="Cai Q.L."/>
            <person name="Wang Y."/>
            <person name="Zhao H.B."/>
            <person name="Yang W.F."/>
            <person name="Wang G.Y."/>
            <person name="Li Y.H."/>
            <person name="Zhan D.L."/>
            <person name="Shen Y.T."/>
            <person name="Niu Q.F."/>
            <person name="Chang L."/>
            <person name="Qiu J."/>
            <person name="Zhao L."/>
            <person name="Xie H.B."/>
            <person name="Fu W.Y."/>
            <person name="Jin J."/>
            <person name="Li X.W."/>
            <person name="Jiao Y."/>
            <person name="Zhou C.C."/>
            <person name="Tu T."/>
            <person name="Chai C.Y."/>
            <person name="Gao J.L."/>
            <person name="Fan L.J."/>
            <person name="van de Weg E."/>
            <person name="Wang J.Y."/>
            <person name="Gao Z.S."/>
        </authorList>
    </citation>
    <scope>NUCLEOTIDE SEQUENCE [LARGE SCALE GENOMIC DNA]</scope>
    <source>
        <tissue evidence="2">Leaves</tissue>
    </source>
</reference>
<dbReference type="Proteomes" id="UP000516437">
    <property type="component" value="Chromosome 2"/>
</dbReference>
<evidence type="ECO:0000259" key="1">
    <source>
        <dbReference type="Pfam" id="PF22600"/>
    </source>
</evidence>
<comment type="caution">
    <text evidence="2">The sequence shown here is derived from an EMBL/GenBank/DDBJ whole genome shotgun (WGS) entry which is preliminary data.</text>
</comment>
<sequence length="493" mass="54741">MLESHGMEKNKINLAHLPDLDELLNDIFVSRLPKPIDYDHWRDLVRIFNVMAQEIYGKSNKPPVVEAFGSFIMDMFCPGSDLDLSVNFSNKGVEVPREKRIGTLRKFTKKLKSLQRGGHIAGLQTIMSARVPVVKVIDCGTGIECDLSVENRDGIAKSQIVHMISGIDGRHCICFLSSSLQMKAWAKAYEINSPKDRTLSSLSLISLVAFHLQTRDPPILPPFSTLFKDGTDPASVLRTVEDFTDQSQNVARAVGVQKVKKIYECVHHSLGHLLAFLDGQMQGPKLRELLVGVDTMSPPQYIRTRNLVSDENAATLPVPNNPHPTKKRRLMEGSEGQQFVEGWGRKKQPGAWGGIQHSNGWELAQQAKHKTLCNGTSHSQCTPQVPNQFTPFVSIFNKSMCCSPWSLPFAPPQNPTYIEGSHGHLPYQPIISPQISRGFGASHGQNPISPVLNLGAVHAPHAELPRINTQEEMNSLSLQNWSISCVLPGRYFP</sequence>
<dbReference type="OrthoDB" id="2274644at2759"/>
<dbReference type="CDD" id="cd05402">
    <property type="entry name" value="NT_PAP_TUTase"/>
    <property type="match status" value="1"/>
</dbReference>
<dbReference type="Gene3D" id="3.30.460.10">
    <property type="entry name" value="Beta Polymerase, domain 2"/>
    <property type="match status" value="1"/>
</dbReference>
<feature type="domain" description="Poly(A) RNA polymerase mitochondrial-like central palm" evidence="1">
    <location>
        <begin position="21"/>
        <end position="165"/>
    </location>
</feature>
<dbReference type="InterPro" id="IPR043519">
    <property type="entry name" value="NT_sf"/>
</dbReference>
<accession>A0A6A1WEJ9</accession>
<protein>
    <submittedName>
        <fullName evidence="2">Poly(A) RNA polymerase, mitochondrial</fullName>
    </submittedName>
</protein>
<evidence type="ECO:0000313" key="3">
    <source>
        <dbReference type="Proteomes" id="UP000516437"/>
    </source>
</evidence>
<gene>
    <name evidence="2" type="ORF">CJ030_MR2G016178</name>
</gene>